<dbReference type="PANTHER" id="PTHR47618:SF1">
    <property type="entry name" value="BIFUNCTIONAL OLIGORIBONUCLEASE AND PAP PHOSPHATASE NRNA"/>
    <property type="match status" value="1"/>
</dbReference>
<dbReference type="Gene3D" id="3.90.1640.10">
    <property type="entry name" value="inorganic pyrophosphatase (n-terminal core)"/>
    <property type="match status" value="1"/>
</dbReference>
<feature type="domain" description="DDH" evidence="1">
    <location>
        <begin position="13"/>
        <end position="148"/>
    </location>
</feature>
<dbReference type="InterPro" id="IPR003156">
    <property type="entry name" value="DHHA1_dom"/>
</dbReference>
<proteinExistence type="predicted"/>
<dbReference type="GeneID" id="98915872"/>
<dbReference type="PANTHER" id="PTHR47618">
    <property type="entry name" value="BIFUNCTIONAL OLIGORIBONUCLEASE AND PAP PHOSPHATASE NRNA"/>
    <property type="match status" value="1"/>
</dbReference>
<dbReference type="Proteomes" id="UP000295515">
    <property type="component" value="Unassembled WGS sequence"/>
</dbReference>
<dbReference type="InterPro" id="IPR038763">
    <property type="entry name" value="DHH_sf"/>
</dbReference>
<dbReference type="GO" id="GO:0003676">
    <property type="term" value="F:nucleic acid binding"/>
    <property type="evidence" value="ECO:0007669"/>
    <property type="project" value="InterPro"/>
</dbReference>
<dbReference type="Pfam" id="PF01368">
    <property type="entry name" value="DHH"/>
    <property type="match status" value="1"/>
</dbReference>
<dbReference type="AlphaFoldDB" id="A0A4R3YZW2"/>
<dbReference type="Pfam" id="PF02272">
    <property type="entry name" value="DHHA1"/>
    <property type="match status" value="1"/>
</dbReference>
<evidence type="ECO:0000313" key="3">
    <source>
        <dbReference type="EMBL" id="TCV96963.1"/>
    </source>
</evidence>
<protein>
    <submittedName>
        <fullName evidence="3">Phosphoesterase RecJ-like protein</fullName>
    </submittedName>
</protein>
<feature type="domain" description="DHHA1" evidence="2">
    <location>
        <begin position="227"/>
        <end position="306"/>
    </location>
</feature>
<name>A0A4R3YZW2_9FIRM</name>
<gene>
    <name evidence="3" type="ORF">EDD60_11542</name>
</gene>
<dbReference type="RefSeq" id="WP_066447819.1">
    <property type="nucleotide sequence ID" value="NZ_JANKBF010000014.1"/>
</dbReference>
<organism evidence="3 4">
    <name type="scientific">Longibaculum muris</name>
    <dbReference type="NCBI Taxonomy" id="1796628"/>
    <lineage>
        <taxon>Bacteria</taxon>
        <taxon>Bacillati</taxon>
        <taxon>Bacillota</taxon>
        <taxon>Erysipelotrichia</taxon>
        <taxon>Erysipelotrichales</taxon>
        <taxon>Coprobacillaceae</taxon>
        <taxon>Longibaculum</taxon>
    </lineage>
</organism>
<reference evidence="3 4" key="1">
    <citation type="submission" date="2019-03" db="EMBL/GenBank/DDBJ databases">
        <title>Genomic Encyclopedia of Type Strains, Phase IV (KMG-IV): sequencing the most valuable type-strain genomes for metagenomic binning, comparative biology and taxonomic classification.</title>
        <authorList>
            <person name="Goeker M."/>
        </authorList>
    </citation>
    <scope>NUCLEOTIDE SEQUENCE [LARGE SCALE GENOMIC DNA]</scope>
    <source>
        <strain evidence="3 4">DSM 29487</strain>
    </source>
</reference>
<dbReference type="EMBL" id="SMCQ01000015">
    <property type="protein sequence ID" value="TCV96963.1"/>
    <property type="molecule type" value="Genomic_DNA"/>
</dbReference>
<evidence type="ECO:0000259" key="2">
    <source>
        <dbReference type="Pfam" id="PF02272"/>
    </source>
</evidence>
<keyword evidence="4" id="KW-1185">Reference proteome</keyword>
<evidence type="ECO:0000259" key="1">
    <source>
        <dbReference type="Pfam" id="PF01368"/>
    </source>
</evidence>
<comment type="caution">
    <text evidence="3">The sequence shown here is derived from an EMBL/GenBank/DDBJ whole genome shotgun (WGS) entry which is preliminary data.</text>
</comment>
<accession>A0A4R3YZW2</accession>
<sequence>MDRIFKVRKEYDQIIIYRHVNPDLDALGSQLGLYWTLKEMFPQKNIVLAGNMESDLLKMYASFEVEDIQKGSTLGIVLDTANRERIDGDITICDKVLKIDHHIVVDSYGDLNIEDESASSCSEIVTLLLKEGRVKIPLIAANALYLGIIGDSNRFMYSSTSAKTFEAAAYLLESGIQIEELYQSLYMRDLNDLEVTKFILNHYHRDGKIAWYYLGQEDLDVLHLTREQGSNYVNTLANYEEFEVWMAITENTKEHNYRVSMRSRHTAINEVANAFRGGGHAYASGATLESLDELKDLIEKLKEKMNG</sequence>
<evidence type="ECO:0000313" key="4">
    <source>
        <dbReference type="Proteomes" id="UP000295515"/>
    </source>
</evidence>
<dbReference type="SUPFAM" id="SSF64182">
    <property type="entry name" value="DHH phosphoesterases"/>
    <property type="match status" value="1"/>
</dbReference>
<dbReference type="InterPro" id="IPR051319">
    <property type="entry name" value="Oligoribo/pAp-PDE_c-di-AMP_PDE"/>
</dbReference>
<dbReference type="Gene3D" id="3.10.310.30">
    <property type="match status" value="1"/>
</dbReference>
<dbReference type="InterPro" id="IPR001667">
    <property type="entry name" value="DDH_dom"/>
</dbReference>